<dbReference type="EMBL" id="CP001769">
    <property type="protein sequence ID" value="ADB41092.1"/>
    <property type="molecule type" value="Genomic_DNA"/>
</dbReference>
<name>D2QGS0_SPILD</name>
<reference evidence="1 2" key="1">
    <citation type="journal article" date="2010" name="Stand. Genomic Sci.">
        <title>Complete genome sequence of Spirosoma linguale type strain (1).</title>
        <authorList>
            <person name="Lail K."/>
            <person name="Sikorski J."/>
            <person name="Saunders E."/>
            <person name="Lapidus A."/>
            <person name="Glavina Del Rio T."/>
            <person name="Copeland A."/>
            <person name="Tice H."/>
            <person name="Cheng J.-F."/>
            <person name="Lucas S."/>
            <person name="Nolan M."/>
            <person name="Bruce D."/>
            <person name="Goodwin L."/>
            <person name="Pitluck S."/>
            <person name="Ivanova N."/>
            <person name="Mavromatis K."/>
            <person name="Ovchinnikova G."/>
            <person name="Pati A."/>
            <person name="Chen A."/>
            <person name="Palaniappan K."/>
            <person name="Land M."/>
            <person name="Hauser L."/>
            <person name="Chang Y.-J."/>
            <person name="Jeffries C.D."/>
            <person name="Chain P."/>
            <person name="Brettin T."/>
            <person name="Detter J.C."/>
            <person name="Schuetze A."/>
            <person name="Rohde M."/>
            <person name="Tindall B.J."/>
            <person name="Goeker M."/>
            <person name="Bristow J."/>
            <person name="Eisen J.A."/>
            <person name="Markowitz V."/>
            <person name="Hugenholtz P."/>
            <person name="Kyrpides N.C."/>
            <person name="Klenk H.-P."/>
            <person name="Chen F."/>
        </authorList>
    </citation>
    <scope>NUCLEOTIDE SEQUENCE [LARGE SCALE GENOMIC DNA]</scope>
    <source>
        <strain evidence="2">ATCC 33905 / DSM 74 / LMG 10896 / Claus 1</strain>
    </source>
</reference>
<accession>D2QGS0</accession>
<evidence type="ECO:0000313" key="1">
    <source>
        <dbReference type="EMBL" id="ADB41092.1"/>
    </source>
</evidence>
<sequence>MNMENGHEIVAAIALLQLGFLGFALTAFMEYHAKTATPDKSHTTTICFNVKRSSIYSIKA</sequence>
<keyword evidence="2" id="KW-1185">Reference proteome</keyword>
<gene>
    <name evidence="1" type="ordered locus">Slin_5120</name>
</gene>
<dbReference type="AlphaFoldDB" id="D2QGS0"/>
<evidence type="ECO:0000313" key="2">
    <source>
        <dbReference type="Proteomes" id="UP000002028"/>
    </source>
</evidence>
<protein>
    <submittedName>
        <fullName evidence="1">Uncharacterized protein</fullName>
    </submittedName>
</protein>
<dbReference type="HOGENOM" id="CLU_2939464_0_0_10"/>
<dbReference type="Proteomes" id="UP000002028">
    <property type="component" value="Chromosome"/>
</dbReference>
<dbReference type="KEGG" id="sli:Slin_5120"/>
<proteinExistence type="predicted"/>
<organism evidence="1 2">
    <name type="scientific">Spirosoma linguale (strain ATCC 33905 / DSM 74 / LMG 10896 / Claus 1)</name>
    <dbReference type="NCBI Taxonomy" id="504472"/>
    <lineage>
        <taxon>Bacteria</taxon>
        <taxon>Pseudomonadati</taxon>
        <taxon>Bacteroidota</taxon>
        <taxon>Cytophagia</taxon>
        <taxon>Cytophagales</taxon>
        <taxon>Cytophagaceae</taxon>
        <taxon>Spirosoma</taxon>
    </lineage>
</organism>